<sequence length="116" mass="13010">MECQSLAIFRKISSRCTKRGPDMSNISIWNIVQALSAFKSQRRRNANHEHALRQLRRFPSHLLADCQPKIELIVAASAASRTAANDCKIGVPHRVRISGNIRPSRSLRAVLDVRAP</sequence>
<dbReference type="EMBL" id="WUFT01000011">
    <property type="protein sequence ID" value="NEJ72467.1"/>
    <property type="molecule type" value="Genomic_DNA"/>
</dbReference>
<comment type="caution">
    <text evidence="1">The sequence shown here is derived from an EMBL/GenBank/DDBJ whole genome shotgun (WGS) entry which is preliminary data.</text>
</comment>
<evidence type="ECO:0000313" key="2">
    <source>
        <dbReference type="Proteomes" id="UP000471753"/>
    </source>
</evidence>
<dbReference type="AlphaFoldDB" id="A0A7K3UFK5"/>
<name>A0A7K3UFK5_9HYPH</name>
<organism evidence="1 2">
    <name type="scientific">Rhizobium phaseoli</name>
    <dbReference type="NCBI Taxonomy" id="396"/>
    <lineage>
        <taxon>Bacteria</taxon>
        <taxon>Pseudomonadati</taxon>
        <taxon>Pseudomonadota</taxon>
        <taxon>Alphaproteobacteria</taxon>
        <taxon>Hyphomicrobiales</taxon>
        <taxon>Rhizobiaceae</taxon>
        <taxon>Rhizobium/Agrobacterium group</taxon>
        <taxon>Rhizobium</taxon>
    </lineage>
</organism>
<dbReference type="Proteomes" id="UP000471753">
    <property type="component" value="Unassembled WGS sequence"/>
</dbReference>
<gene>
    <name evidence="1" type="ORF">GR197_18295</name>
</gene>
<proteinExistence type="predicted"/>
<reference evidence="1 2" key="1">
    <citation type="submission" date="2019-12" db="EMBL/GenBank/DDBJ databases">
        <title>Rhizobium genotypes associated with high levels of biological nitrogen fixation by grain legumes in a temperate-maritime cropping system.</title>
        <authorList>
            <person name="Maluk M."/>
            <person name="Francesc Ferrando Molina F."/>
            <person name="Lopez Del Egido L."/>
            <person name="Lafos M."/>
            <person name="Langarica-Fuentes A."/>
            <person name="Gebre Yohannes G."/>
            <person name="Young M.W."/>
            <person name="Martin P."/>
            <person name="Gantlett R."/>
            <person name="Kenicer G."/>
            <person name="Hawes C."/>
            <person name="Begg G.S."/>
            <person name="Quilliam R.S."/>
            <person name="Squire G.R."/>
            <person name="Poole P.S."/>
            <person name="Young P.W."/>
            <person name="Iannetta P.M."/>
            <person name="James E.K."/>
        </authorList>
    </citation>
    <scope>NUCLEOTIDE SEQUENCE [LARGE SCALE GENOMIC DNA]</scope>
    <source>
        <strain evidence="1 2">JHI366</strain>
    </source>
</reference>
<accession>A0A7K3UFK5</accession>
<protein>
    <submittedName>
        <fullName evidence="1">Uncharacterized protein</fullName>
    </submittedName>
</protein>
<evidence type="ECO:0000313" key="1">
    <source>
        <dbReference type="EMBL" id="NEJ72467.1"/>
    </source>
</evidence>